<feature type="domain" description="RGS" evidence="1">
    <location>
        <begin position="20"/>
        <end position="132"/>
    </location>
</feature>
<dbReference type="AlphaFoldDB" id="A0A4P6D7E1"/>
<dbReference type="InterPro" id="IPR044926">
    <property type="entry name" value="RGS_subdomain_2"/>
</dbReference>
<dbReference type="InterPro" id="IPR016137">
    <property type="entry name" value="RGS"/>
</dbReference>
<evidence type="ECO:0000313" key="2">
    <source>
        <dbReference type="EMBL" id="MOY46113.1"/>
    </source>
</evidence>
<dbReference type="GeneID" id="141462298"/>
<evidence type="ECO:0000259" key="1">
    <source>
        <dbReference type="Pfam" id="PF00615"/>
    </source>
</evidence>
<dbReference type="RefSeq" id="XP_074000129.1">
    <property type="nucleotide sequence ID" value="XM_074144028.1"/>
</dbReference>
<dbReference type="InterPro" id="IPR036305">
    <property type="entry name" value="RGS_sf"/>
</dbReference>
<accession>A0A4P6D7E1</accession>
<dbReference type="SUPFAM" id="SSF48097">
    <property type="entry name" value="Regulator of G-protein signaling, RGS"/>
    <property type="match status" value="1"/>
</dbReference>
<reference evidence="2" key="1">
    <citation type="submission" date="2019-04" db="EMBL/GenBank/DDBJ databases">
        <title>Analysis of the testis transcriptome of the Chagas disease vector Rhodnius prolixus.</title>
        <authorList>
            <person name="Cesar J."/>
            <person name="Ribeiro J.M."/>
            <person name="Pereira M.H."/>
            <person name="Araujo R.N."/>
            <person name="Gontijo N.F."/>
            <person name="Pessoa G."/>
            <person name="Sant'Anna M.V."/>
            <person name="Sorgine M.H."/>
            <person name="Majerowicz D."/>
            <person name="Carvalho A.B."/>
            <person name="Braz G."/>
            <person name="Mesquita R."/>
            <person name="Lagerblad P.O."/>
            <person name="Koerich L.B."/>
        </authorList>
    </citation>
    <scope>NUCLEOTIDE SEQUENCE</scope>
</reference>
<dbReference type="EMBL" id="GHKJ01001083">
    <property type="protein sequence ID" value="MOY46113.1"/>
    <property type="molecule type" value="Transcribed_RNA"/>
</dbReference>
<organism evidence="2">
    <name type="scientific">Rhodnius prolixus</name>
    <name type="common">Triatomid bug</name>
    <dbReference type="NCBI Taxonomy" id="13249"/>
    <lineage>
        <taxon>Eukaryota</taxon>
        <taxon>Metazoa</taxon>
        <taxon>Ecdysozoa</taxon>
        <taxon>Arthropoda</taxon>
        <taxon>Hexapoda</taxon>
        <taxon>Insecta</taxon>
        <taxon>Pterygota</taxon>
        <taxon>Neoptera</taxon>
        <taxon>Paraneoptera</taxon>
        <taxon>Hemiptera</taxon>
        <taxon>Heteroptera</taxon>
        <taxon>Panheteroptera</taxon>
        <taxon>Cimicomorpha</taxon>
        <taxon>Reduviidae</taxon>
        <taxon>Triatominae</taxon>
        <taxon>Rhodnius</taxon>
    </lineage>
</organism>
<proteinExistence type="predicted"/>
<protein>
    <recommendedName>
        <fullName evidence="1">RGS domain-containing protein</fullName>
    </recommendedName>
</protein>
<name>A0A4P6D7E1_RHOPR</name>
<dbReference type="Pfam" id="PF00615">
    <property type="entry name" value="RGS"/>
    <property type="match status" value="1"/>
</dbReference>
<dbReference type="Gene3D" id="1.10.167.10">
    <property type="entry name" value="Regulator of G-protein Signalling 4, domain 2"/>
    <property type="match status" value="1"/>
</dbReference>
<sequence>MSCAGQGGRTRQQVDRWTNSIHNLLASTEGRTAFRQYLLERSFTQEERTLLFWEVLDETQDLINRNATTKEIHENICKLIQLANDEDVNLDLSQMRELRKCKREQDMTVLRETLERAKDWTVQLLRERYRDFADKLLEKYS</sequence>